<proteinExistence type="predicted"/>
<gene>
    <name evidence="1" type="ORF">HC246_04705</name>
</gene>
<evidence type="ECO:0000313" key="2">
    <source>
        <dbReference type="Proteomes" id="UP000738376"/>
    </source>
</evidence>
<organism evidence="1 2">
    <name type="scientific">Pseudanabaena yagii GIHE-NHR1</name>
    <dbReference type="NCBI Taxonomy" id="2722753"/>
    <lineage>
        <taxon>Bacteria</taxon>
        <taxon>Bacillati</taxon>
        <taxon>Cyanobacteriota</taxon>
        <taxon>Cyanophyceae</taxon>
        <taxon>Pseudanabaenales</taxon>
        <taxon>Pseudanabaenaceae</taxon>
        <taxon>Pseudanabaena</taxon>
        <taxon>Pseudanabaena yagii</taxon>
    </lineage>
</organism>
<evidence type="ECO:0000313" key="1">
    <source>
        <dbReference type="EMBL" id="NMF57338.1"/>
    </source>
</evidence>
<dbReference type="EMBL" id="JAAVJL010000001">
    <property type="protein sequence ID" value="NMF57338.1"/>
    <property type="molecule type" value="Genomic_DNA"/>
</dbReference>
<comment type="caution">
    <text evidence="1">The sequence shown here is derived from an EMBL/GenBank/DDBJ whole genome shotgun (WGS) entry which is preliminary data.</text>
</comment>
<protein>
    <submittedName>
        <fullName evidence="1">Uncharacterized protein</fullName>
    </submittedName>
</protein>
<keyword evidence="2" id="KW-1185">Reference proteome</keyword>
<name>A0ABX1LMH2_9CYAN</name>
<dbReference type="Proteomes" id="UP000738376">
    <property type="component" value="Unassembled WGS sequence"/>
</dbReference>
<dbReference type="RefSeq" id="WP_169362387.1">
    <property type="nucleotide sequence ID" value="NZ_JAAVJL010000001.1"/>
</dbReference>
<reference evidence="1 2" key="1">
    <citation type="submission" date="2020-03" db="EMBL/GenBank/DDBJ databases">
        <title>Draft Genome Sequence of 2-Methylisoborneol Producing Pseudanabaena yagii Strain GIHE-NHR1 Isolated from North Han River in South Korea.</title>
        <authorList>
            <person name="Jeong J."/>
        </authorList>
    </citation>
    <scope>NUCLEOTIDE SEQUENCE [LARGE SCALE GENOMIC DNA]</scope>
    <source>
        <strain evidence="1 2">GIHE-NHR1</strain>
    </source>
</reference>
<sequence length="105" mass="12562">MISQTSEPLQILDLLYRQGYRSNLIERSLNKIIELERANNLKQASDLQAKLQAYELQYQIPSEIFYQRFSEGSLGDEMDYFEWGVIYELWQSVQERLQVLQPKRQ</sequence>
<accession>A0ABX1LMH2</accession>